<dbReference type="Pfam" id="PF20684">
    <property type="entry name" value="Fung_rhodopsin"/>
    <property type="match status" value="1"/>
</dbReference>
<sequence length="391" mass="42623">MGSNRFSPITPDDHAGSVWIATLLCLVYSVVTLALRGHLRRNMYGLDDYLALAATAAQVGEVVAVIIGLDHGLGKTQDLLRQSELSKASRATFAGQLLFIVAAATAKASTLCLMMRLFNLVGPRTGQRLQSKVLYWISLVVLVGVWLWGILSIVALAVDCSIPGFIQADTGRCSHQFLRWQLITAFDVATECILVVITVFVVWPVHLAFAMKCQVVLAFGFRLPVAMLSILHLHYVADYTSSDNPGIAIVPVIVIQQVQLCWSLISATIPNLKSFVRSFSSGFGIQLDPSLTQAYYGSGRGSGRLGRSMNAYEMGSVSGNGTAKSRSAARSYNDNTAEQFPPVPRQDPSGNKLTVMRENDSIDSGGSQDHIIRKDVQWNVHYETETDQGRV</sequence>
<dbReference type="EMBL" id="AMGX01000004">
    <property type="protein sequence ID" value="EXJ73242.1"/>
    <property type="molecule type" value="Genomic_DNA"/>
</dbReference>
<feature type="transmembrane region" description="Helical" evidence="2">
    <location>
        <begin position="16"/>
        <end position="37"/>
    </location>
</feature>
<comment type="caution">
    <text evidence="4">The sequence shown here is derived from an EMBL/GenBank/DDBJ whole genome shotgun (WGS) entry which is preliminary data.</text>
</comment>
<feature type="compositionally biased region" description="Polar residues" evidence="1">
    <location>
        <begin position="317"/>
        <end position="338"/>
    </location>
</feature>
<evidence type="ECO:0000256" key="1">
    <source>
        <dbReference type="SAM" id="MobiDB-lite"/>
    </source>
</evidence>
<dbReference type="Proteomes" id="UP000019471">
    <property type="component" value="Unassembled WGS sequence"/>
</dbReference>
<dbReference type="eggNOG" id="ENOG502SMZV">
    <property type="taxonomic scope" value="Eukaryota"/>
</dbReference>
<protein>
    <recommendedName>
        <fullName evidence="3">Rhodopsin domain-containing protein</fullName>
    </recommendedName>
</protein>
<name>W9WYF1_9EURO</name>
<evidence type="ECO:0000256" key="2">
    <source>
        <dbReference type="SAM" id="Phobius"/>
    </source>
</evidence>
<feature type="transmembrane region" description="Helical" evidence="2">
    <location>
        <begin position="178"/>
        <end position="203"/>
    </location>
</feature>
<feature type="transmembrane region" description="Helical" evidence="2">
    <location>
        <begin position="133"/>
        <end position="158"/>
    </location>
</feature>
<proteinExistence type="predicted"/>
<organism evidence="4 5">
    <name type="scientific">Cladophialophora psammophila CBS 110553</name>
    <dbReference type="NCBI Taxonomy" id="1182543"/>
    <lineage>
        <taxon>Eukaryota</taxon>
        <taxon>Fungi</taxon>
        <taxon>Dikarya</taxon>
        <taxon>Ascomycota</taxon>
        <taxon>Pezizomycotina</taxon>
        <taxon>Eurotiomycetes</taxon>
        <taxon>Chaetothyriomycetidae</taxon>
        <taxon>Chaetothyriales</taxon>
        <taxon>Herpotrichiellaceae</taxon>
        <taxon>Cladophialophora</taxon>
    </lineage>
</organism>
<dbReference type="InterPro" id="IPR049326">
    <property type="entry name" value="Rhodopsin_dom_fungi"/>
</dbReference>
<feature type="domain" description="Rhodopsin" evidence="3">
    <location>
        <begin position="40"/>
        <end position="277"/>
    </location>
</feature>
<gene>
    <name evidence="4" type="ORF">A1O5_03002</name>
</gene>
<reference evidence="4 5" key="1">
    <citation type="submission" date="2013-03" db="EMBL/GenBank/DDBJ databases">
        <title>The Genome Sequence of Cladophialophora psammophila CBS 110553.</title>
        <authorList>
            <consortium name="The Broad Institute Genomics Platform"/>
            <person name="Cuomo C."/>
            <person name="de Hoog S."/>
            <person name="Gorbushina A."/>
            <person name="Walker B."/>
            <person name="Young S.K."/>
            <person name="Zeng Q."/>
            <person name="Gargeya S."/>
            <person name="Fitzgerald M."/>
            <person name="Haas B."/>
            <person name="Abouelleil A."/>
            <person name="Allen A.W."/>
            <person name="Alvarado L."/>
            <person name="Arachchi H.M."/>
            <person name="Berlin A.M."/>
            <person name="Chapman S.B."/>
            <person name="Gainer-Dewar J."/>
            <person name="Goldberg J."/>
            <person name="Griggs A."/>
            <person name="Gujja S."/>
            <person name="Hansen M."/>
            <person name="Howarth C."/>
            <person name="Imamovic A."/>
            <person name="Ireland A."/>
            <person name="Larimer J."/>
            <person name="McCowan C."/>
            <person name="Murphy C."/>
            <person name="Pearson M."/>
            <person name="Poon T.W."/>
            <person name="Priest M."/>
            <person name="Roberts A."/>
            <person name="Saif S."/>
            <person name="Shea T."/>
            <person name="Sisk P."/>
            <person name="Sykes S."/>
            <person name="Wortman J."/>
            <person name="Nusbaum C."/>
            <person name="Birren B."/>
        </authorList>
    </citation>
    <scope>NUCLEOTIDE SEQUENCE [LARGE SCALE GENOMIC DNA]</scope>
    <source>
        <strain evidence="4 5">CBS 110553</strain>
    </source>
</reference>
<dbReference type="GeneID" id="19187732"/>
<feature type="region of interest" description="Disordered" evidence="1">
    <location>
        <begin position="317"/>
        <end position="351"/>
    </location>
</feature>
<feature type="transmembrane region" description="Helical" evidence="2">
    <location>
        <begin position="215"/>
        <end position="235"/>
    </location>
</feature>
<dbReference type="OrthoDB" id="3918601at2759"/>
<evidence type="ECO:0000259" key="3">
    <source>
        <dbReference type="Pfam" id="PF20684"/>
    </source>
</evidence>
<feature type="transmembrane region" description="Helical" evidence="2">
    <location>
        <begin position="93"/>
        <end position="113"/>
    </location>
</feature>
<accession>W9WYF1</accession>
<dbReference type="PANTHER" id="PTHR39614:SF2">
    <property type="entry name" value="INTEGRAL MEMBRANE PROTEIN"/>
    <property type="match status" value="1"/>
</dbReference>
<evidence type="ECO:0000313" key="4">
    <source>
        <dbReference type="EMBL" id="EXJ73242.1"/>
    </source>
</evidence>
<dbReference type="PANTHER" id="PTHR39614">
    <property type="entry name" value="INTEGRAL MEMBRANE PROTEIN"/>
    <property type="match status" value="1"/>
</dbReference>
<dbReference type="RefSeq" id="XP_007741805.1">
    <property type="nucleotide sequence ID" value="XM_007743615.1"/>
</dbReference>
<keyword evidence="5" id="KW-1185">Reference proteome</keyword>
<dbReference type="HOGENOM" id="CLU_036632_1_0_1"/>
<keyword evidence="2" id="KW-0812">Transmembrane</keyword>
<keyword evidence="2" id="KW-1133">Transmembrane helix</keyword>
<evidence type="ECO:0000313" key="5">
    <source>
        <dbReference type="Proteomes" id="UP000019471"/>
    </source>
</evidence>
<keyword evidence="2" id="KW-0472">Membrane</keyword>
<feature type="transmembrane region" description="Helical" evidence="2">
    <location>
        <begin position="49"/>
        <end position="73"/>
    </location>
</feature>
<feature type="transmembrane region" description="Helical" evidence="2">
    <location>
        <begin position="247"/>
        <end position="269"/>
    </location>
</feature>
<dbReference type="AlphaFoldDB" id="W9WYF1"/>